<reference evidence="2" key="1">
    <citation type="journal article" date="2005" name="Nature">
        <title>The map-based sequence of the rice genome.</title>
        <authorList>
            <consortium name="International rice genome sequencing project (IRGSP)"/>
            <person name="Matsumoto T."/>
            <person name="Wu J."/>
            <person name="Kanamori H."/>
            <person name="Katayose Y."/>
            <person name="Fujisawa M."/>
            <person name="Namiki N."/>
            <person name="Mizuno H."/>
            <person name="Yamamoto K."/>
            <person name="Antonio B.A."/>
            <person name="Baba T."/>
            <person name="Sakata K."/>
            <person name="Nagamura Y."/>
            <person name="Aoki H."/>
            <person name="Arikawa K."/>
            <person name="Arita K."/>
            <person name="Bito T."/>
            <person name="Chiden Y."/>
            <person name="Fujitsuka N."/>
            <person name="Fukunaka R."/>
            <person name="Hamada M."/>
            <person name="Harada C."/>
            <person name="Hayashi A."/>
            <person name="Hijishita S."/>
            <person name="Honda M."/>
            <person name="Hosokawa S."/>
            <person name="Ichikawa Y."/>
            <person name="Idonuma A."/>
            <person name="Iijima M."/>
            <person name="Ikeda M."/>
            <person name="Ikeno M."/>
            <person name="Ito K."/>
            <person name="Ito S."/>
            <person name="Ito T."/>
            <person name="Ito Y."/>
            <person name="Ito Y."/>
            <person name="Iwabuchi A."/>
            <person name="Kamiya K."/>
            <person name="Karasawa W."/>
            <person name="Kurita K."/>
            <person name="Katagiri S."/>
            <person name="Kikuta A."/>
            <person name="Kobayashi H."/>
            <person name="Kobayashi N."/>
            <person name="Machita K."/>
            <person name="Maehara T."/>
            <person name="Masukawa M."/>
            <person name="Mizubayashi T."/>
            <person name="Mukai Y."/>
            <person name="Nagasaki H."/>
            <person name="Nagata Y."/>
            <person name="Naito S."/>
            <person name="Nakashima M."/>
            <person name="Nakama Y."/>
            <person name="Nakamichi Y."/>
            <person name="Nakamura M."/>
            <person name="Meguro A."/>
            <person name="Negishi M."/>
            <person name="Ohta I."/>
            <person name="Ohta T."/>
            <person name="Okamoto M."/>
            <person name="Ono N."/>
            <person name="Saji S."/>
            <person name="Sakaguchi M."/>
            <person name="Sakai K."/>
            <person name="Shibata M."/>
            <person name="Shimokawa T."/>
            <person name="Song J."/>
            <person name="Takazaki Y."/>
            <person name="Terasawa K."/>
            <person name="Tsugane M."/>
            <person name="Tsuji K."/>
            <person name="Ueda S."/>
            <person name="Waki K."/>
            <person name="Yamagata H."/>
            <person name="Yamamoto M."/>
            <person name="Yamamoto S."/>
            <person name="Yamane H."/>
            <person name="Yoshiki S."/>
            <person name="Yoshihara R."/>
            <person name="Yukawa K."/>
            <person name="Zhong H."/>
            <person name="Yano M."/>
            <person name="Yuan Q."/>
            <person name="Ouyang S."/>
            <person name="Liu J."/>
            <person name="Jones K.M."/>
            <person name="Gansberger K."/>
            <person name="Moffat K."/>
            <person name="Hill J."/>
            <person name="Bera J."/>
            <person name="Fadrosh D."/>
            <person name="Jin S."/>
            <person name="Johri S."/>
            <person name="Kim M."/>
            <person name="Overton L."/>
            <person name="Reardon M."/>
            <person name="Tsitrin T."/>
            <person name="Vuong H."/>
            <person name="Weaver B."/>
            <person name="Ciecko A."/>
            <person name="Tallon L."/>
            <person name="Jackson J."/>
            <person name="Pai G."/>
            <person name="Aken S.V."/>
            <person name="Utterback T."/>
            <person name="Reidmuller S."/>
            <person name="Feldblyum T."/>
            <person name="Hsiao J."/>
            <person name="Zismann V."/>
            <person name="Iobst S."/>
            <person name="de Vazeille A.R."/>
            <person name="Buell C.R."/>
            <person name="Ying K."/>
            <person name="Li Y."/>
            <person name="Lu T."/>
            <person name="Huang Y."/>
            <person name="Zhao Q."/>
            <person name="Feng Q."/>
            <person name="Zhang L."/>
            <person name="Zhu J."/>
            <person name="Weng Q."/>
            <person name="Mu J."/>
            <person name="Lu Y."/>
            <person name="Fan D."/>
            <person name="Liu Y."/>
            <person name="Guan J."/>
            <person name="Zhang Y."/>
            <person name="Yu S."/>
            <person name="Liu X."/>
            <person name="Zhang Y."/>
            <person name="Hong G."/>
            <person name="Han B."/>
            <person name="Choisne N."/>
            <person name="Demange N."/>
            <person name="Orjeda G."/>
            <person name="Samain S."/>
            <person name="Cattolico L."/>
            <person name="Pelletier E."/>
            <person name="Couloux A."/>
            <person name="Segurens B."/>
            <person name="Wincker P."/>
            <person name="D'Hont A."/>
            <person name="Scarpelli C."/>
            <person name="Weissenbach J."/>
            <person name="Salanoubat M."/>
            <person name="Quetier F."/>
            <person name="Yu Y."/>
            <person name="Kim H.R."/>
            <person name="Rambo T."/>
            <person name="Currie J."/>
            <person name="Collura K."/>
            <person name="Luo M."/>
            <person name="Yang T."/>
            <person name="Ammiraju J.S.S."/>
            <person name="Engler F."/>
            <person name="Soderlund C."/>
            <person name="Wing R.A."/>
            <person name="Palmer L.E."/>
            <person name="de la Bastide M."/>
            <person name="Spiegel L."/>
            <person name="Nascimento L."/>
            <person name="Zutavern T."/>
            <person name="O'Shaughnessy A."/>
            <person name="Dike S."/>
            <person name="Dedhia N."/>
            <person name="Preston R."/>
            <person name="Balija V."/>
            <person name="McCombie W.R."/>
            <person name="Chow T."/>
            <person name="Chen H."/>
            <person name="Chung M."/>
            <person name="Chen C."/>
            <person name="Shaw J."/>
            <person name="Wu H."/>
            <person name="Hsiao K."/>
            <person name="Chao Y."/>
            <person name="Chu M."/>
            <person name="Cheng C."/>
            <person name="Hour A."/>
            <person name="Lee P."/>
            <person name="Lin S."/>
            <person name="Lin Y."/>
            <person name="Liou J."/>
            <person name="Liu S."/>
            <person name="Hsing Y."/>
            <person name="Raghuvanshi S."/>
            <person name="Mohanty A."/>
            <person name="Bharti A.K."/>
            <person name="Gaur A."/>
            <person name="Gupta V."/>
            <person name="Kumar D."/>
            <person name="Ravi V."/>
            <person name="Vij S."/>
            <person name="Kapur A."/>
            <person name="Khurana P."/>
            <person name="Khurana P."/>
            <person name="Khurana J.P."/>
            <person name="Tyagi A.K."/>
            <person name="Gaikwad K."/>
            <person name="Singh A."/>
            <person name="Dalal V."/>
            <person name="Srivastava S."/>
            <person name="Dixit A."/>
            <person name="Pal A.K."/>
            <person name="Ghazi I.A."/>
            <person name="Yadav M."/>
            <person name="Pandit A."/>
            <person name="Bhargava A."/>
            <person name="Sureshbabu K."/>
            <person name="Batra K."/>
            <person name="Sharma T.R."/>
            <person name="Mohapatra T."/>
            <person name="Singh N.K."/>
            <person name="Messing J."/>
            <person name="Nelson A.B."/>
            <person name="Fuks G."/>
            <person name="Kavchok S."/>
            <person name="Keizer G."/>
            <person name="Linton E."/>
            <person name="Llaca V."/>
            <person name="Song R."/>
            <person name="Tanyolac B."/>
            <person name="Young S."/>
            <person name="Ho-Il K."/>
            <person name="Hahn J.H."/>
            <person name="Sangsakoo G."/>
            <person name="Vanavichit A."/>
            <person name="de Mattos Luiz.A.T."/>
            <person name="Zimmer P.D."/>
            <person name="Malone G."/>
            <person name="Dellagostin O."/>
            <person name="de Oliveira A.C."/>
            <person name="Bevan M."/>
            <person name="Bancroft I."/>
            <person name="Minx P."/>
            <person name="Cordum H."/>
            <person name="Wilson R."/>
            <person name="Cheng Z."/>
            <person name="Jin W."/>
            <person name="Jiang J."/>
            <person name="Leong S.A."/>
            <person name="Iwama H."/>
            <person name="Gojobori T."/>
            <person name="Itoh T."/>
            <person name="Niimura Y."/>
            <person name="Fujii Y."/>
            <person name="Habara T."/>
            <person name="Sakai H."/>
            <person name="Sato Y."/>
            <person name="Wilson G."/>
            <person name="Kumar K."/>
            <person name="McCouch S."/>
            <person name="Juretic N."/>
            <person name="Hoen D."/>
            <person name="Wright S."/>
            <person name="Bruskiewich R."/>
            <person name="Bureau T."/>
            <person name="Miyao A."/>
            <person name="Hirochika H."/>
            <person name="Nishikawa T."/>
            <person name="Kadowaki K."/>
            <person name="Sugiura M."/>
            <person name="Burr B."/>
            <person name="Sasaki T."/>
        </authorList>
    </citation>
    <scope>NUCLEOTIDE SEQUENCE [LARGE SCALE GENOMIC DNA]</scope>
    <source>
        <strain evidence="2">cv. Nipponbare</strain>
    </source>
</reference>
<sequence>MAGRAATWGRGVGARRGAEKAAARTVSATVAVVGLLVEVPIRLSDSDAIPWAWGSDNKTPNPLASA</sequence>
<dbReference type="AlphaFoldDB" id="Q6Z2I4"/>
<protein>
    <submittedName>
        <fullName evidence="1">Uncharacterized protein</fullName>
    </submittedName>
</protein>
<proteinExistence type="predicted"/>
<accession>Q6Z2I4</accession>
<evidence type="ECO:0000313" key="1">
    <source>
        <dbReference type="EMBL" id="BAD16156.1"/>
    </source>
</evidence>
<dbReference type="EMBL" id="AP005319">
    <property type="protein sequence ID" value="BAD16156.1"/>
    <property type="molecule type" value="Genomic_DNA"/>
</dbReference>
<dbReference type="Proteomes" id="UP000000763">
    <property type="component" value="Chromosome 2"/>
</dbReference>
<name>Q6Z2I4_ORYSJ</name>
<reference evidence="2" key="2">
    <citation type="journal article" date="2008" name="Nucleic Acids Res.">
        <title>The rice annotation project database (RAP-DB): 2008 update.</title>
        <authorList>
            <consortium name="The rice annotation project (RAP)"/>
        </authorList>
    </citation>
    <scope>GENOME REANNOTATION</scope>
    <source>
        <strain evidence="2">cv. Nipponbare</strain>
    </source>
</reference>
<organism evidence="1 2">
    <name type="scientific">Oryza sativa subsp. japonica</name>
    <name type="common">Rice</name>
    <dbReference type="NCBI Taxonomy" id="39947"/>
    <lineage>
        <taxon>Eukaryota</taxon>
        <taxon>Viridiplantae</taxon>
        <taxon>Streptophyta</taxon>
        <taxon>Embryophyta</taxon>
        <taxon>Tracheophyta</taxon>
        <taxon>Spermatophyta</taxon>
        <taxon>Magnoliopsida</taxon>
        <taxon>Liliopsida</taxon>
        <taxon>Poales</taxon>
        <taxon>Poaceae</taxon>
        <taxon>BOP clade</taxon>
        <taxon>Oryzoideae</taxon>
        <taxon>Oryzeae</taxon>
        <taxon>Oryzinae</taxon>
        <taxon>Oryza</taxon>
        <taxon>Oryza sativa</taxon>
    </lineage>
</organism>
<gene>
    <name evidence="1" type="primary">P0643A10.44</name>
</gene>
<evidence type="ECO:0000313" key="2">
    <source>
        <dbReference type="Proteomes" id="UP000000763"/>
    </source>
</evidence>